<evidence type="ECO:0000256" key="3">
    <source>
        <dbReference type="SAM" id="MobiDB-lite"/>
    </source>
</evidence>
<dbReference type="EMBL" id="KZ992755">
    <property type="protein sequence ID" value="RKP07178.1"/>
    <property type="molecule type" value="Genomic_DNA"/>
</dbReference>
<dbReference type="PANTHER" id="PTHR31941:SF1">
    <property type="entry name" value="CYTOSKELETAL SIGNALING PROTEIN SLM1"/>
    <property type="match status" value="1"/>
</dbReference>
<protein>
    <recommendedName>
        <fullName evidence="8">PH domain-containing protein</fullName>
    </recommendedName>
</protein>
<sequence length="579" mass="62764">MTSEVAETPAAQPDLATANTNATSSDEEDAGVAAFTPTDASDPIQLYTERLRSWKALAKLLIAYFEEVRQQEAQSAKGYARAAAVVRPPWRHSNAFRPPVTAEAAATVNRATANGGAAPAPVAAEPAAEDGDAVDTVPTAISDLIHALHTSAKEMSEQQERSARAIHDQTIRELTRLRLECKRRSREVNKELLGVKQKATKANDKAKTRLVQLERACDDLQTSLASRRLNQEEKTLPTDPWLTKLEVQYCLSKQFAKENRYQQALVSFQQSLAAFETSAVQTITAAVNTYNDWRLKDLHAQITRLKQVHSVTERQDRDKEHSHFIERHAGHLPTANTPLRSLATATFPRMDDPGAIAARIGRIEKKGGLLNQWREYRAVLSAAGYVHIFPVSSGLGADAQTDFTQQPTPELSIYLPHCTIGAHSLEGAAENSFELTERVVDGGGLFRKSQHRYQIRVATRDDMLAWWEAMGQHARATLTQSVAAAPEPVGVASTSGTERQTVTSTGSTSKRSSMFSRFSGSFSRTKGASAAAAVAETSVAVTAEEASKPSSIAAETPAEPAVETKTATAGEESPSPAAE</sequence>
<dbReference type="PANTHER" id="PTHR31941">
    <property type="entry name" value="CYTOSKELETAL SIGNALING PROTEIN SLM1"/>
    <property type="match status" value="1"/>
</dbReference>
<dbReference type="InterPro" id="IPR027267">
    <property type="entry name" value="AH/BAR_dom_sf"/>
</dbReference>
<dbReference type="STRING" id="78915.A0A4P9XMN7"/>
<evidence type="ECO:0000256" key="1">
    <source>
        <dbReference type="ARBA" id="ARBA00022553"/>
    </source>
</evidence>
<evidence type="ECO:0000313" key="7">
    <source>
        <dbReference type="Proteomes" id="UP000271241"/>
    </source>
</evidence>
<dbReference type="SUPFAM" id="SSF103657">
    <property type="entry name" value="BAR/IMD domain-like"/>
    <property type="match status" value="1"/>
</dbReference>
<dbReference type="Pfam" id="PF20400">
    <property type="entry name" value="BAR_4"/>
    <property type="match status" value="1"/>
</dbReference>
<dbReference type="Pfam" id="PF20399">
    <property type="entry name" value="PH_20"/>
    <property type="match status" value="1"/>
</dbReference>
<evidence type="ECO:0000259" key="4">
    <source>
        <dbReference type="Pfam" id="PF20399"/>
    </source>
</evidence>
<gene>
    <name evidence="6" type="ORF">THASP1DRAFT_24625</name>
</gene>
<feature type="compositionally biased region" description="Low complexity" evidence="3">
    <location>
        <begin position="533"/>
        <end position="544"/>
    </location>
</feature>
<keyword evidence="2" id="KW-0175">Coiled coil</keyword>
<dbReference type="InterPro" id="IPR046868">
    <property type="entry name" value="BAR_4"/>
</dbReference>
<dbReference type="Proteomes" id="UP000271241">
    <property type="component" value="Unassembled WGS sequence"/>
</dbReference>
<feature type="domain" description="SLM1/RGC1-like BAR-like" evidence="5">
    <location>
        <begin position="141"/>
        <end position="328"/>
    </location>
</feature>
<dbReference type="OrthoDB" id="5598057at2759"/>
<proteinExistence type="predicted"/>
<evidence type="ECO:0000259" key="5">
    <source>
        <dbReference type="Pfam" id="PF20400"/>
    </source>
</evidence>
<evidence type="ECO:0000313" key="6">
    <source>
        <dbReference type="EMBL" id="RKP07178.1"/>
    </source>
</evidence>
<evidence type="ECO:0008006" key="8">
    <source>
        <dbReference type="Google" id="ProtNLM"/>
    </source>
</evidence>
<feature type="compositionally biased region" description="Low complexity" evidence="3">
    <location>
        <begin position="553"/>
        <end position="569"/>
    </location>
</feature>
<accession>A0A4P9XMN7</accession>
<dbReference type="AlphaFoldDB" id="A0A4P9XMN7"/>
<reference evidence="7" key="1">
    <citation type="journal article" date="2018" name="Nat. Microbiol.">
        <title>Leveraging single-cell genomics to expand the fungal tree of life.</title>
        <authorList>
            <person name="Ahrendt S.R."/>
            <person name="Quandt C.A."/>
            <person name="Ciobanu D."/>
            <person name="Clum A."/>
            <person name="Salamov A."/>
            <person name="Andreopoulos B."/>
            <person name="Cheng J.F."/>
            <person name="Woyke T."/>
            <person name="Pelin A."/>
            <person name="Henrissat B."/>
            <person name="Reynolds N.K."/>
            <person name="Benny G.L."/>
            <person name="Smith M.E."/>
            <person name="James T.Y."/>
            <person name="Grigoriev I.V."/>
        </authorList>
    </citation>
    <scope>NUCLEOTIDE SEQUENCE [LARGE SCALE GENOMIC DNA]</scope>
    <source>
        <strain evidence="7">RSA 1356</strain>
    </source>
</reference>
<organism evidence="6 7">
    <name type="scientific">Thamnocephalis sphaerospora</name>
    <dbReference type="NCBI Taxonomy" id="78915"/>
    <lineage>
        <taxon>Eukaryota</taxon>
        <taxon>Fungi</taxon>
        <taxon>Fungi incertae sedis</taxon>
        <taxon>Zoopagomycota</taxon>
        <taxon>Zoopagomycotina</taxon>
        <taxon>Zoopagomycetes</taxon>
        <taxon>Zoopagales</taxon>
        <taxon>Sigmoideomycetaceae</taxon>
        <taxon>Thamnocephalis</taxon>
    </lineage>
</organism>
<feature type="region of interest" description="Disordered" evidence="3">
    <location>
        <begin position="533"/>
        <end position="579"/>
    </location>
</feature>
<dbReference type="InterPro" id="IPR011993">
    <property type="entry name" value="PH-like_dom_sf"/>
</dbReference>
<dbReference type="SUPFAM" id="SSF50729">
    <property type="entry name" value="PH domain-like"/>
    <property type="match status" value="1"/>
</dbReference>
<name>A0A4P9XMN7_9FUNG</name>
<feature type="region of interest" description="Disordered" evidence="3">
    <location>
        <begin position="488"/>
        <end position="516"/>
    </location>
</feature>
<feature type="region of interest" description="Disordered" evidence="3">
    <location>
        <begin position="1"/>
        <end position="39"/>
    </location>
</feature>
<dbReference type="InterPro" id="IPR046869">
    <property type="entry name" value="SLM1/RGC1-like_PH"/>
</dbReference>
<keyword evidence="7" id="KW-1185">Reference proteome</keyword>
<keyword evidence="1" id="KW-0597">Phosphoprotein</keyword>
<feature type="domain" description="SLM1/RGC1-like PH" evidence="4">
    <location>
        <begin position="347"/>
        <end position="437"/>
    </location>
</feature>
<feature type="compositionally biased region" description="Low complexity" evidence="3">
    <location>
        <begin position="504"/>
        <end position="516"/>
    </location>
</feature>
<dbReference type="Gene3D" id="1.20.1270.60">
    <property type="entry name" value="Arfaptin homology (AH) domain/BAR domain"/>
    <property type="match status" value="1"/>
</dbReference>
<feature type="coiled-coil region" evidence="2">
    <location>
        <begin position="196"/>
        <end position="223"/>
    </location>
</feature>
<evidence type="ECO:0000256" key="2">
    <source>
        <dbReference type="SAM" id="Coils"/>
    </source>
</evidence>
<dbReference type="Gene3D" id="2.30.29.30">
    <property type="entry name" value="Pleckstrin-homology domain (PH domain)/Phosphotyrosine-binding domain (PTB)"/>
    <property type="match status" value="1"/>
</dbReference>
<feature type="compositionally biased region" description="Polar residues" evidence="3">
    <location>
        <begin position="492"/>
        <end position="503"/>
    </location>
</feature>